<protein>
    <submittedName>
        <fullName evidence="3">F-box LRR-repeat protein</fullName>
    </submittedName>
</protein>
<accession>A0ABR1FLN1</accession>
<evidence type="ECO:0000313" key="4">
    <source>
        <dbReference type="Proteomes" id="UP001363151"/>
    </source>
</evidence>
<proteinExistence type="predicted"/>
<dbReference type="PANTHER" id="PTHR13318">
    <property type="entry name" value="PARTNER OF PAIRED, ISOFORM B-RELATED"/>
    <property type="match status" value="1"/>
</dbReference>
<dbReference type="SUPFAM" id="SSF52047">
    <property type="entry name" value="RNI-like"/>
    <property type="match status" value="1"/>
</dbReference>
<name>A0ABR1FLN1_AURAN</name>
<dbReference type="SMART" id="SM00367">
    <property type="entry name" value="LRR_CC"/>
    <property type="match status" value="6"/>
</dbReference>
<gene>
    <name evidence="3" type="ORF">SO694_00039235</name>
</gene>
<evidence type="ECO:0000259" key="2">
    <source>
        <dbReference type="Pfam" id="PF25372"/>
    </source>
</evidence>
<evidence type="ECO:0000256" key="1">
    <source>
        <dbReference type="SAM" id="MobiDB-lite"/>
    </source>
</evidence>
<feature type="region of interest" description="Disordered" evidence="1">
    <location>
        <begin position="1"/>
        <end position="21"/>
    </location>
</feature>
<dbReference type="Proteomes" id="UP001363151">
    <property type="component" value="Unassembled WGS sequence"/>
</dbReference>
<comment type="caution">
    <text evidence="3">The sequence shown here is derived from an EMBL/GenBank/DDBJ whole genome shotgun (WGS) entry which is preliminary data.</text>
</comment>
<dbReference type="InterPro" id="IPR006553">
    <property type="entry name" value="Leu-rich_rpt_Cys-con_subtyp"/>
</dbReference>
<dbReference type="InterPro" id="IPR032675">
    <property type="entry name" value="LRR_dom_sf"/>
</dbReference>
<dbReference type="Gene3D" id="3.80.10.10">
    <property type="entry name" value="Ribonuclease Inhibitor"/>
    <property type="match status" value="2"/>
</dbReference>
<sequence>MWETTFAGRSLAAPMTDPPPGERNHALAQTLALALEFGSLQCRGRCRALDRHLAKAASSPALWRVLDARVVYARLGAGANAFLAATLLPVFGAALEEVNLELCTRCDDAVLDAVARDAPHLLRLNLNALHGVSAGALRRVVAACPRLEVLQLYWHPKLPDGVLEVAAASAGPRLREVNVSGCVALTDVGLAALLDAAPRLAKLNVTRCPRLTDATLDRVAKNLGPSLEELVCYADSGLARYDALGGGACPNLRVLDCTGSRGLTGAAVRAVAETAGPRLASLNLSWCVAVDDEGVLGLADHCPNLELLSLHGSTHVSDAAVDALAASPAGASLAALDVNGCVRVTDYLRRDGVLKSKFPNVARWTLHS</sequence>
<evidence type="ECO:0000313" key="3">
    <source>
        <dbReference type="EMBL" id="KAK7233072.1"/>
    </source>
</evidence>
<dbReference type="EMBL" id="JBBJCI010000364">
    <property type="protein sequence ID" value="KAK7233072.1"/>
    <property type="molecule type" value="Genomic_DNA"/>
</dbReference>
<dbReference type="Pfam" id="PF25372">
    <property type="entry name" value="DUF7885"/>
    <property type="match status" value="1"/>
</dbReference>
<feature type="domain" description="F-box/LRR-repeat protein 15-like leucin rich repeat" evidence="2">
    <location>
        <begin position="170"/>
        <end position="345"/>
    </location>
</feature>
<reference evidence="3 4" key="1">
    <citation type="submission" date="2024-03" db="EMBL/GenBank/DDBJ databases">
        <title>Aureococcus anophagefferens CCMP1851 and Kratosvirus quantuckense: Draft genome of a second virus-susceptible host strain in the model system.</title>
        <authorList>
            <person name="Chase E."/>
            <person name="Truchon A.R."/>
            <person name="Schepens W."/>
            <person name="Wilhelm S.W."/>
        </authorList>
    </citation>
    <scope>NUCLEOTIDE SEQUENCE [LARGE SCALE GENOMIC DNA]</scope>
    <source>
        <strain evidence="3 4">CCMP1851</strain>
    </source>
</reference>
<dbReference type="InterPro" id="IPR057207">
    <property type="entry name" value="FBXL15_LRR"/>
</dbReference>
<organism evidence="3 4">
    <name type="scientific">Aureococcus anophagefferens</name>
    <name type="common">Harmful bloom alga</name>
    <dbReference type="NCBI Taxonomy" id="44056"/>
    <lineage>
        <taxon>Eukaryota</taxon>
        <taxon>Sar</taxon>
        <taxon>Stramenopiles</taxon>
        <taxon>Ochrophyta</taxon>
        <taxon>Pelagophyceae</taxon>
        <taxon>Pelagomonadales</taxon>
        <taxon>Pelagomonadaceae</taxon>
        <taxon>Aureococcus</taxon>
    </lineage>
</organism>
<keyword evidence="4" id="KW-1185">Reference proteome</keyword>